<comment type="subcellular location">
    <subcellularLocation>
        <location evidence="8">Chromosome</location>
        <location evidence="8">Centromere</location>
        <location evidence="8">Kinetochore</location>
    </subcellularLocation>
    <subcellularLocation>
        <location evidence="8">Nucleus</location>
    </subcellularLocation>
</comment>
<sequence length="569" mass="67345">MLSNRTKIKTRKADEFYQLHDFMSTSQPKHIDNRPWHINVEYRTQKWNELVSFLEQLNYEDYCLTKTQTENYKVTLRDLKRIKEELPTSREYIIMVELLARRIIPNFVVHEGREEQTLSLLFSMLGHNFNANQLSHVSAPHCWSFMLGSLTWLKDAGDVVCEGIDAMKQDLLDEDELVEETIAMECEQCALQSCVNHQTELMVSKKLEEMISTRMSELETLKDDLTLKLSRLNEEIKEMSYVPYAVENLKLQCEEIINQRKVLEEERINYRNERDLKKGVLQQRESEEKSLKNELQNVLEEKKQLDSKVGKGKDLQMLEIQNEEQKKEINRLNEHLKEETIAVKNEEQELNIVIEQVKELIKKTEKEVPIDKNNLMDKVTLENIQNSLEVLQKNIIQCKTIQKANEEKIRNLNTTSGQIKKEIDELKQVEKGIEEAINTTEKKWKVIITKRNKIEEEIKSIEEKYASIDRTEYEKEFKEATKLGDQLALLNKEIEELNHQRVQQEQRLNFIKEKTLEKNNRLIEVYKNYIQEYQNKIQIVDEKMKDVKVSVFNAFKEVGIQQSSYLPKN</sequence>
<keyword evidence="4 8" id="KW-0498">Mitosis</keyword>
<feature type="domain" description="Kinetochore protein Ndc80 CH" evidence="10">
    <location>
        <begin position="21"/>
        <end position="155"/>
    </location>
</feature>
<evidence type="ECO:0000256" key="7">
    <source>
        <dbReference type="ARBA" id="ARBA00023328"/>
    </source>
</evidence>
<dbReference type="Gene3D" id="1.10.418.30">
    <property type="entry name" value="Ncd80 complex, Ncd80 subunit"/>
    <property type="match status" value="1"/>
</dbReference>
<evidence type="ECO:0000259" key="10">
    <source>
        <dbReference type="Pfam" id="PF03801"/>
    </source>
</evidence>
<keyword evidence="3 8" id="KW-0132">Cell division</keyword>
<keyword evidence="12" id="KW-1185">Reference proteome</keyword>
<protein>
    <recommendedName>
        <fullName evidence="8">Kinetochore protein NDC80</fullName>
    </recommendedName>
</protein>
<dbReference type="Pfam" id="PF03801">
    <property type="entry name" value="Ndc80_HEC"/>
    <property type="match status" value="1"/>
</dbReference>
<keyword evidence="8" id="KW-0995">Kinetochore</keyword>
<evidence type="ECO:0000256" key="6">
    <source>
        <dbReference type="ARBA" id="ARBA00023306"/>
    </source>
</evidence>
<accession>A0ABQ0DKN2</accession>
<keyword evidence="5 9" id="KW-0175">Coiled coil</keyword>
<reference evidence="11 12" key="1">
    <citation type="journal article" date="2019" name="PLoS Negl. Trop. Dis.">
        <title>Whole genome sequencing of Entamoeba nuttalli reveals mammalian host-related molecular signatures and a novel octapeptide-repeat surface protein.</title>
        <authorList>
            <person name="Tanaka M."/>
            <person name="Makiuchi T."/>
            <person name="Komiyama T."/>
            <person name="Shiina T."/>
            <person name="Osaki K."/>
            <person name="Tachibana H."/>
        </authorList>
    </citation>
    <scope>NUCLEOTIDE SEQUENCE [LARGE SCALE GENOMIC DNA]</scope>
    <source>
        <strain evidence="11 12">P19-061405</strain>
    </source>
</reference>
<feature type="coiled-coil region" evidence="9">
    <location>
        <begin position="215"/>
        <end position="367"/>
    </location>
</feature>
<evidence type="ECO:0000256" key="2">
    <source>
        <dbReference type="ARBA" id="ARBA00022454"/>
    </source>
</evidence>
<evidence type="ECO:0000256" key="5">
    <source>
        <dbReference type="ARBA" id="ARBA00023054"/>
    </source>
</evidence>
<evidence type="ECO:0000256" key="8">
    <source>
        <dbReference type="RuleBase" id="RU368072"/>
    </source>
</evidence>
<organism evidence="11 12">
    <name type="scientific">Entamoeba nuttalli</name>
    <dbReference type="NCBI Taxonomy" id="412467"/>
    <lineage>
        <taxon>Eukaryota</taxon>
        <taxon>Amoebozoa</taxon>
        <taxon>Evosea</taxon>
        <taxon>Archamoebae</taxon>
        <taxon>Mastigamoebida</taxon>
        <taxon>Entamoebidae</taxon>
        <taxon>Entamoeba</taxon>
    </lineage>
</organism>
<proteinExistence type="inferred from homology"/>
<evidence type="ECO:0000256" key="9">
    <source>
        <dbReference type="SAM" id="Coils"/>
    </source>
</evidence>
<evidence type="ECO:0000256" key="4">
    <source>
        <dbReference type="ARBA" id="ARBA00022776"/>
    </source>
</evidence>
<keyword evidence="2 8" id="KW-0158">Chromosome</keyword>
<comment type="caution">
    <text evidence="11">The sequence shown here is derived from an EMBL/GenBank/DDBJ whole genome shotgun (WGS) entry which is preliminary data.</text>
</comment>
<dbReference type="InterPro" id="IPR038273">
    <property type="entry name" value="Ndc80_sf"/>
</dbReference>
<evidence type="ECO:0000313" key="11">
    <source>
        <dbReference type="EMBL" id="GAB1223277.1"/>
    </source>
</evidence>
<dbReference type="InterPro" id="IPR055260">
    <property type="entry name" value="Ndc80_CH"/>
</dbReference>
<name>A0ABQ0DKN2_9EUKA</name>
<comment type="subunit">
    <text evidence="8">Component of the NDC80 complex.</text>
</comment>
<keyword evidence="8" id="KW-0539">Nucleus</keyword>
<evidence type="ECO:0000256" key="1">
    <source>
        <dbReference type="ARBA" id="ARBA00007050"/>
    </source>
</evidence>
<keyword evidence="7 8" id="KW-0137">Centromere</keyword>
<keyword evidence="6 8" id="KW-0131">Cell cycle</keyword>
<comment type="similarity">
    <text evidence="1 8">Belongs to the NDC80/HEC1 family.</text>
</comment>
<comment type="function">
    <text evidence="8">Acts as a component of the essential kinetochore-associated NDC80 complex, which is required for chromosome segregation and spindle checkpoint activity.</text>
</comment>
<gene>
    <name evidence="11" type="ORF">ENUP19_0139G0066</name>
</gene>
<dbReference type="EMBL" id="BAAFRS010000139">
    <property type="protein sequence ID" value="GAB1223277.1"/>
    <property type="molecule type" value="Genomic_DNA"/>
</dbReference>
<dbReference type="Proteomes" id="UP001628156">
    <property type="component" value="Unassembled WGS sequence"/>
</dbReference>
<evidence type="ECO:0000256" key="3">
    <source>
        <dbReference type="ARBA" id="ARBA00022618"/>
    </source>
</evidence>
<feature type="coiled-coil region" evidence="9">
    <location>
        <begin position="409"/>
        <end position="550"/>
    </location>
</feature>
<evidence type="ECO:0000313" key="12">
    <source>
        <dbReference type="Proteomes" id="UP001628156"/>
    </source>
</evidence>